<accession>A0A3P7GNU5</accession>
<gene>
    <name evidence="1" type="ORF">TCNE_LOCUS15612</name>
</gene>
<protein>
    <submittedName>
        <fullName evidence="1">Uncharacterized protein</fullName>
    </submittedName>
</protein>
<sequence>MRAVACAWETDVPSVGGWLFGCQSCTLNEHYPESEALILFKKCDHTIALVSSCWCMLCWNRKAYYLFISSTDFCVSHKLIDYLIGSLFRFC</sequence>
<organism evidence="1">
    <name type="scientific">Toxocara canis</name>
    <name type="common">Canine roundworm</name>
    <dbReference type="NCBI Taxonomy" id="6265"/>
    <lineage>
        <taxon>Eukaryota</taxon>
        <taxon>Metazoa</taxon>
        <taxon>Ecdysozoa</taxon>
        <taxon>Nematoda</taxon>
        <taxon>Chromadorea</taxon>
        <taxon>Rhabditida</taxon>
        <taxon>Spirurina</taxon>
        <taxon>Ascaridomorpha</taxon>
        <taxon>Ascaridoidea</taxon>
        <taxon>Toxocaridae</taxon>
        <taxon>Toxocara</taxon>
    </lineage>
</organism>
<reference evidence="1" key="1">
    <citation type="submission" date="2018-11" db="EMBL/GenBank/DDBJ databases">
        <authorList>
            <consortium name="Pathogen Informatics"/>
        </authorList>
    </citation>
    <scope>NUCLEOTIDE SEQUENCE [LARGE SCALE GENOMIC DNA]</scope>
</reference>
<dbReference type="PROSITE" id="PS51257">
    <property type="entry name" value="PROKAR_LIPOPROTEIN"/>
    <property type="match status" value="1"/>
</dbReference>
<dbReference type="EMBL" id="UYWY01022982">
    <property type="protein sequence ID" value="VDM46933.1"/>
    <property type="molecule type" value="Genomic_DNA"/>
</dbReference>
<evidence type="ECO:0000313" key="1">
    <source>
        <dbReference type="EMBL" id="VDM46933.1"/>
    </source>
</evidence>
<proteinExistence type="predicted"/>
<dbReference type="AlphaFoldDB" id="A0A3P7GNU5"/>
<name>A0A3P7GNU5_TOXCA</name>